<dbReference type="InterPro" id="IPR035367">
    <property type="entry name" value="Nrap_D2"/>
</dbReference>
<proteinExistence type="inferred from homology"/>
<dbReference type="Pfam" id="PF03813">
    <property type="entry name" value="Nrap"/>
    <property type="match status" value="1"/>
</dbReference>
<evidence type="ECO:0000259" key="11">
    <source>
        <dbReference type="Pfam" id="PF17406"/>
    </source>
</evidence>
<dbReference type="InterPro" id="IPR035369">
    <property type="entry name" value="Nrap_D4"/>
</dbReference>
<dbReference type="GO" id="GO:0034456">
    <property type="term" value="C:UTP-C complex"/>
    <property type="evidence" value="ECO:0007669"/>
    <property type="project" value="TreeGrafter"/>
</dbReference>
<feature type="domain" description="Nrap protein" evidence="7">
    <location>
        <begin position="211"/>
        <end position="352"/>
    </location>
</feature>
<keyword evidence="4 5" id="KW-0539">Nucleus</keyword>
<accession>A0A077WVM2</accession>
<dbReference type="InterPro" id="IPR035371">
    <property type="entry name" value="Nrap_D6"/>
</dbReference>
<evidence type="ECO:0000259" key="10">
    <source>
        <dbReference type="Pfam" id="PF17405"/>
    </source>
</evidence>
<evidence type="ECO:0000256" key="5">
    <source>
        <dbReference type="RuleBase" id="RU364032"/>
    </source>
</evidence>
<evidence type="ECO:0000259" key="9">
    <source>
        <dbReference type="Pfam" id="PF17404"/>
    </source>
</evidence>
<comment type="similarity">
    <text evidence="2 5">Belongs to the NRAP family.</text>
</comment>
<evidence type="ECO:0000256" key="4">
    <source>
        <dbReference type="ARBA" id="ARBA00023242"/>
    </source>
</evidence>
<organism evidence="13">
    <name type="scientific">Lichtheimia ramosa</name>
    <dbReference type="NCBI Taxonomy" id="688394"/>
    <lineage>
        <taxon>Eukaryota</taxon>
        <taxon>Fungi</taxon>
        <taxon>Fungi incertae sedis</taxon>
        <taxon>Mucoromycota</taxon>
        <taxon>Mucoromycotina</taxon>
        <taxon>Mucoromycetes</taxon>
        <taxon>Mucorales</taxon>
        <taxon>Lichtheimiaceae</taxon>
        <taxon>Lichtheimia</taxon>
    </lineage>
</organism>
<dbReference type="InterPro" id="IPR005554">
    <property type="entry name" value="NOL6/Upt22"/>
</dbReference>
<dbReference type="PANTHER" id="PTHR17972:SF0">
    <property type="entry name" value="NUCLEOLAR PROTEIN 6"/>
    <property type="match status" value="1"/>
</dbReference>
<dbReference type="OrthoDB" id="10251401at2759"/>
<dbReference type="Gene3D" id="1.10.1410.10">
    <property type="match status" value="2"/>
</dbReference>
<dbReference type="GO" id="GO:0003723">
    <property type="term" value="F:RNA binding"/>
    <property type="evidence" value="ECO:0007669"/>
    <property type="project" value="UniProtKB-KW"/>
</dbReference>
<dbReference type="InterPro" id="IPR035368">
    <property type="entry name" value="Nrap_D3"/>
</dbReference>
<gene>
    <name evidence="13" type="ORF">LRAMOSA11283</name>
</gene>
<protein>
    <recommendedName>
        <fullName evidence="5">U3 small nucleolar RNA-associated protein 22</fullName>
    </recommendedName>
</protein>
<sequence>MAPVKRKVRSQPIAVKKAKTVEKASVVSDNDSISDDGQDLMAAAQRGEFDEEDSEAGDWESQSDEDAMEEDTTDAVSGDAKKSSTDADDFVAGELEGLKETAELYKSNIFKLEIDELLAEVGVDYDKHKRLLNALRSLKSIFEKEPETKEQLLNDYIKNMEKKHKIIVPILDSPPPQDAQYKFKYQKPSSVNVIGGYALRTICKLKKPFSVDVAVEMPSTMFQEKDYVNNRYFYKRACYLAALAYAIRKAKIGLEIEFGMLNGDAHRPILLVKPSGDKSELDFTKTKCIIRILPCAPSDVFPVHRLAPGKANMRHVDSDDEVHRPTPQYNASVLMDTTLAANSAFLYQHSKSCEGFRDAIKLGRIWLHQRGLDMSQTGSGFNTFLFAMIMGYLLQGGLPGGGRKLSTSHSSYQLLRGTIDFLSTHDFEKDPVFIGKSSHDNFAVENFTSHYQVVIVDPTGTVNMAAHMSKSSLDQLQHEAKLAMSYLNDTVDRFEALFLRNVNEAGLRFDNFVTLPTPSTTIPSYDDHTKSEYPIYSEYLAQHIGSVLKKGLTNRVDLVAVQRNIEDTWDIQSEAASSSSPHTISIGLILNPDNAPRLVDQGPDAQKTEECKEFREFWGDKAELRRFKDGSIVESVVWNYQGYENRSTIVQRIVQHLIKRHFGISEEHLHYWASQLYPFLHVSKSVPNNIFDHRLEITGFQPVMTAYNDLAKMLRSVDGELPLLISNIYPCSPALRYSSPILPHAVDFNTLVTLPTIGRYIDPIDVIVQLERSSKWPDDMDALQKVKAAFCLRISDILKKRRATESVVVNDHTLTNDLEARGYLDVYFEGFVFRCHLHVPHEELILKSIINKNDGLVKEKAQKALQKHLYQFHYQQLHTFHIQALCAKFPALSATIRLVKRWFSAHLLSCHVTDELVELLCSYIFVDPHPWTPPTSPMTGAMRVLHLLATWTWHKTPLLVDIEQELTTGMRDEAYKNFTLLRQRSPQMNQGAMFVATSKDLQGVRWSQSRPNKAIAVRIQMLAKESVKVLSNVFSSNGIRHIKGLYTTSMADYHAVIQLKTSRCTRYYENIHAQKNHFAKMGKPILGEEPYVGFDPVTEFVKEIMDIYGDALLVFYDKHGGDKIGLVWDPQVTAAKQWRVGLGLNTVPADMNDNGVLVPSKGSKNEISKMVTTNFSGILKEIERLGAGLVESITSSAT</sequence>
<name>A0A077WVM2_9FUNG</name>
<dbReference type="PANTHER" id="PTHR17972">
    <property type="entry name" value="NUCLEOLAR RNA-ASSOCIATED PROTEIN"/>
    <property type="match status" value="1"/>
</dbReference>
<keyword evidence="5" id="KW-0698">rRNA processing</keyword>
<dbReference type="EMBL" id="LK023341">
    <property type="protein sequence ID" value="CDS10797.1"/>
    <property type="molecule type" value="Genomic_DNA"/>
</dbReference>
<dbReference type="Pfam" id="PF17405">
    <property type="entry name" value="Nrap_D4"/>
    <property type="match status" value="1"/>
</dbReference>
<dbReference type="InterPro" id="IPR035370">
    <property type="entry name" value="Nrap_D5"/>
</dbReference>
<dbReference type="Pfam" id="PF17404">
    <property type="entry name" value="Nrap_D3"/>
    <property type="match status" value="1"/>
</dbReference>
<feature type="domain" description="Nrap protein" evidence="11">
    <location>
        <begin position="889"/>
        <end position="1037"/>
    </location>
</feature>
<dbReference type="AlphaFoldDB" id="A0A077WVM2"/>
<evidence type="ECO:0000259" key="12">
    <source>
        <dbReference type="Pfam" id="PF17407"/>
    </source>
</evidence>
<feature type="domain" description="Nrap protein" evidence="12">
    <location>
        <begin position="1050"/>
        <end position="1193"/>
    </location>
</feature>
<feature type="domain" description="Nrap protein" evidence="9">
    <location>
        <begin position="507"/>
        <end position="662"/>
    </location>
</feature>
<dbReference type="GO" id="GO:0006364">
    <property type="term" value="P:rRNA processing"/>
    <property type="evidence" value="ECO:0007669"/>
    <property type="project" value="UniProtKB-KW"/>
</dbReference>
<dbReference type="Pfam" id="PF17407">
    <property type="entry name" value="Nrap_D6"/>
    <property type="match status" value="1"/>
</dbReference>
<keyword evidence="5" id="KW-0690">Ribosome biogenesis</keyword>
<dbReference type="InterPro" id="IPR035082">
    <property type="entry name" value="Nrap_D1"/>
</dbReference>
<dbReference type="Gene3D" id="3.30.70.3030">
    <property type="match status" value="1"/>
</dbReference>
<evidence type="ECO:0000259" key="7">
    <source>
        <dbReference type="Pfam" id="PF03813"/>
    </source>
</evidence>
<evidence type="ECO:0000256" key="2">
    <source>
        <dbReference type="ARBA" id="ARBA00006674"/>
    </source>
</evidence>
<dbReference type="Pfam" id="PF17406">
    <property type="entry name" value="Nrap_D5"/>
    <property type="match status" value="1"/>
</dbReference>
<feature type="domain" description="Nrap protein" evidence="10">
    <location>
        <begin position="692"/>
        <end position="886"/>
    </location>
</feature>
<evidence type="ECO:0000256" key="6">
    <source>
        <dbReference type="SAM" id="MobiDB-lite"/>
    </source>
</evidence>
<reference evidence="13" key="1">
    <citation type="journal article" date="2014" name="Genome Announc.">
        <title>De novo whole-genome sequence and genome annotation of Lichtheimia ramosa.</title>
        <authorList>
            <person name="Linde J."/>
            <person name="Schwartze V."/>
            <person name="Binder U."/>
            <person name="Lass-Florl C."/>
            <person name="Voigt K."/>
            <person name="Horn F."/>
        </authorList>
    </citation>
    <scope>NUCLEOTIDE SEQUENCE</scope>
    <source>
        <strain evidence="13">JMRC FSU:6197</strain>
    </source>
</reference>
<feature type="domain" description="Nrap protein" evidence="8">
    <location>
        <begin position="356"/>
        <end position="500"/>
    </location>
</feature>
<keyword evidence="5" id="KW-0687">Ribonucleoprotein</keyword>
<dbReference type="GO" id="GO:0032040">
    <property type="term" value="C:small-subunit processome"/>
    <property type="evidence" value="ECO:0007669"/>
    <property type="project" value="TreeGrafter"/>
</dbReference>
<dbReference type="GO" id="GO:0006409">
    <property type="term" value="P:tRNA export from nucleus"/>
    <property type="evidence" value="ECO:0007669"/>
    <property type="project" value="TreeGrafter"/>
</dbReference>
<evidence type="ECO:0000259" key="8">
    <source>
        <dbReference type="Pfam" id="PF17403"/>
    </source>
</evidence>
<dbReference type="GO" id="GO:0032545">
    <property type="term" value="C:CURI complex"/>
    <property type="evidence" value="ECO:0007669"/>
    <property type="project" value="TreeGrafter"/>
</dbReference>
<feature type="region of interest" description="Disordered" evidence="6">
    <location>
        <begin position="19"/>
        <end position="85"/>
    </location>
</feature>
<evidence type="ECO:0000256" key="3">
    <source>
        <dbReference type="ARBA" id="ARBA00022884"/>
    </source>
</evidence>
<dbReference type="Pfam" id="PF17403">
    <property type="entry name" value="Nrap_D2"/>
    <property type="match status" value="1"/>
</dbReference>
<keyword evidence="3 5" id="KW-0694">RNA-binding</keyword>
<dbReference type="Gene3D" id="3.30.70.3020">
    <property type="match status" value="1"/>
</dbReference>
<evidence type="ECO:0000256" key="1">
    <source>
        <dbReference type="ARBA" id="ARBA00004604"/>
    </source>
</evidence>
<evidence type="ECO:0000313" key="13">
    <source>
        <dbReference type="EMBL" id="CDS10797.1"/>
    </source>
</evidence>
<feature type="compositionally biased region" description="Acidic residues" evidence="6">
    <location>
        <begin position="49"/>
        <end position="73"/>
    </location>
</feature>
<comment type="subcellular location">
    <subcellularLocation>
        <location evidence="1 5">Nucleus</location>
        <location evidence="1 5">Nucleolus</location>
    </subcellularLocation>
</comment>